<dbReference type="EMBL" id="CAADEZ010000003">
    <property type="protein sequence ID" value="VFJ42947.1"/>
    <property type="molecule type" value="Genomic_DNA"/>
</dbReference>
<organism evidence="2">
    <name type="scientific">Candidatus Kentrum sp. FM</name>
    <dbReference type="NCBI Taxonomy" id="2126340"/>
    <lineage>
        <taxon>Bacteria</taxon>
        <taxon>Pseudomonadati</taxon>
        <taxon>Pseudomonadota</taxon>
        <taxon>Gammaproteobacteria</taxon>
        <taxon>Candidatus Kentrum</taxon>
    </lineage>
</organism>
<dbReference type="EMBL" id="CAADFL010000003">
    <property type="protein sequence ID" value="VFK05630.1"/>
    <property type="molecule type" value="Genomic_DNA"/>
</dbReference>
<protein>
    <submittedName>
        <fullName evidence="2">Uncharacterized protein</fullName>
    </submittedName>
</protein>
<evidence type="ECO:0000313" key="2">
    <source>
        <dbReference type="EMBL" id="VFJ43600.1"/>
    </source>
</evidence>
<sequence>MTTNSPLVIPLTADQIRQTHDRGFTFTGEDGKTVFRWGRSGSVLMSPVDVTGDATEKGLEILDFLTCVFCGNGQDLTLPDDARLGLCNTLEIAQALICQDMARR</sequence>
<evidence type="ECO:0000313" key="3">
    <source>
        <dbReference type="EMBL" id="VFK05630.1"/>
    </source>
</evidence>
<accession>A0A450RWU9</accession>
<reference evidence="2" key="1">
    <citation type="submission" date="2019-02" db="EMBL/GenBank/DDBJ databases">
        <authorList>
            <person name="Gruber-Vodicka R. H."/>
            <person name="Seah K. B. B."/>
        </authorList>
    </citation>
    <scope>NUCLEOTIDE SEQUENCE</scope>
    <source>
        <strain evidence="1">BECK_BZ163</strain>
        <strain evidence="3">BECK_BZ164</strain>
        <strain evidence="2">BECK_BZ165</strain>
    </source>
</reference>
<proteinExistence type="predicted"/>
<name>A0A450RWU9_9GAMM</name>
<dbReference type="EMBL" id="CAADFA010000003">
    <property type="protein sequence ID" value="VFJ43600.1"/>
    <property type="molecule type" value="Genomic_DNA"/>
</dbReference>
<evidence type="ECO:0000313" key="1">
    <source>
        <dbReference type="EMBL" id="VFJ42947.1"/>
    </source>
</evidence>
<dbReference type="AlphaFoldDB" id="A0A450RWU9"/>
<gene>
    <name evidence="1" type="ORF">BECKFM1743A_GA0114220_100033</name>
    <name evidence="3" type="ORF">BECKFM1743B_GA0114221_100033</name>
    <name evidence="2" type="ORF">BECKFM1743C_GA0114222_100033</name>
</gene>